<dbReference type="Gene3D" id="2.40.320.10">
    <property type="entry name" value="Hypothetical Protein Pfu-838710-001"/>
    <property type="match status" value="1"/>
</dbReference>
<organism evidence="3 4">
    <name type="scientific">Petrimonas mucosa</name>
    <dbReference type="NCBI Taxonomy" id="1642646"/>
    <lineage>
        <taxon>Bacteria</taxon>
        <taxon>Pseudomonadati</taxon>
        <taxon>Bacteroidota</taxon>
        <taxon>Bacteroidia</taxon>
        <taxon>Bacteroidales</taxon>
        <taxon>Dysgonomonadaceae</taxon>
        <taxon>Petrimonas</taxon>
    </lineage>
</organism>
<dbReference type="InterPro" id="IPR033469">
    <property type="entry name" value="CYTH-like_dom_sf"/>
</dbReference>
<dbReference type="Proteomes" id="UP000178485">
    <property type="component" value="Chromosome i"/>
</dbReference>
<dbReference type="PANTHER" id="PTHR40114:SF1">
    <property type="entry name" value="SLR0698 PROTEIN"/>
    <property type="match status" value="1"/>
</dbReference>
<dbReference type="KEGG" id="pmuc:ING2E5A_0306"/>
<name>A0A1G4G3Y5_9BACT</name>
<protein>
    <submittedName>
        <fullName evidence="3">Inorganic triphosphatase</fullName>
        <ecNumber evidence="3">3.6.1.25</ecNumber>
    </submittedName>
</protein>
<evidence type="ECO:0000313" key="3">
    <source>
        <dbReference type="EMBL" id="SCM55382.1"/>
    </source>
</evidence>
<proteinExistence type="predicted"/>
<dbReference type="STRING" id="1642646.ING2E5A_0306"/>
<feature type="domain" description="CYTH" evidence="2">
    <location>
        <begin position="2"/>
        <end position="149"/>
    </location>
</feature>
<dbReference type="AlphaFoldDB" id="A0A1G4G3Y5"/>
<evidence type="ECO:0000256" key="1">
    <source>
        <dbReference type="PIRSR" id="PIRSR016487-1"/>
    </source>
</evidence>
<dbReference type="EC" id="3.6.1.25" evidence="3"/>
<dbReference type="GO" id="GO:0050355">
    <property type="term" value="F:inorganic triphosphate phosphatase activity"/>
    <property type="evidence" value="ECO:0007669"/>
    <property type="project" value="UniProtKB-EC"/>
</dbReference>
<dbReference type="CDD" id="cd07891">
    <property type="entry name" value="CYTH-like_CthTTM-like_1"/>
    <property type="match status" value="1"/>
</dbReference>
<dbReference type="PIRSF" id="PIRSF016487">
    <property type="entry name" value="CYTH_UCP016487"/>
    <property type="match status" value="1"/>
</dbReference>
<reference evidence="3 4" key="1">
    <citation type="submission" date="2016-08" db="EMBL/GenBank/DDBJ databases">
        <authorList>
            <person name="Seilhamer J.J."/>
        </authorList>
    </citation>
    <scope>NUCLEOTIDE SEQUENCE [LARGE SCALE GENOMIC DNA]</scope>
    <source>
        <strain evidence="3">ING2-E5A</strain>
    </source>
</reference>
<evidence type="ECO:0000259" key="2">
    <source>
        <dbReference type="PROSITE" id="PS51707"/>
    </source>
</evidence>
<evidence type="ECO:0000313" key="4">
    <source>
        <dbReference type="Proteomes" id="UP000178485"/>
    </source>
</evidence>
<dbReference type="PROSITE" id="PS51707">
    <property type="entry name" value="CYTH"/>
    <property type="match status" value="1"/>
</dbReference>
<dbReference type="InterPro" id="IPR023577">
    <property type="entry name" value="CYTH_domain"/>
</dbReference>
<dbReference type="Pfam" id="PF01928">
    <property type="entry name" value="CYTH"/>
    <property type="match status" value="1"/>
</dbReference>
<feature type="active site" description="Proton acceptor" evidence="1">
    <location>
        <position position="29"/>
    </location>
</feature>
<accession>A0A1G4G3Y5</accession>
<dbReference type="EMBL" id="LT608328">
    <property type="protein sequence ID" value="SCM55382.1"/>
    <property type="molecule type" value="Genomic_DNA"/>
</dbReference>
<keyword evidence="3" id="KW-0378">Hydrolase</keyword>
<dbReference type="RefSeq" id="WP_071135877.1">
    <property type="nucleotide sequence ID" value="NZ_DUQN01000025.1"/>
</dbReference>
<sequence>MGYEIERKFLVGGDFKSHAHFHYVMKQGYLSLSGTSVVRVRIKGEKGYITVKSKAGENGITRREWEYEIPLRDAEEMLLLCDEGVIEKTRYLVTVGRHTFEVDEFEGDNKGLLIAELELESEDEPYEKPDWLGGEVTGDVRYYNSYLSIHPYREWAEQ</sequence>
<gene>
    <name evidence="3" type="ORF">ING2E5A_0306</name>
</gene>
<dbReference type="SMART" id="SM01118">
    <property type="entry name" value="CYTH"/>
    <property type="match status" value="1"/>
</dbReference>
<keyword evidence="4" id="KW-1185">Reference proteome</keyword>
<dbReference type="PANTHER" id="PTHR40114">
    <property type="entry name" value="SLR0698 PROTEIN"/>
    <property type="match status" value="1"/>
</dbReference>
<dbReference type="SUPFAM" id="SSF55154">
    <property type="entry name" value="CYTH-like phosphatases"/>
    <property type="match status" value="1"/>
</dbReference>
<dbReference type="InterPro" id="IPR012042">
    <property type="entry name" value="NeuTTM/CthTTM-like"/>
</dbReference>